<dbReference type="EMBL" id="SOAM01000002">
    <property type="protein sequence ID" value="TDS77287.1"/>
    <property type="molecule type" value="Genomic_DNA"/>
</dbReference>
<dbReference type="SUPFAM" id="SSF53067">
    <property type="entry name" value="Actin-like ATPase domain"/>
    <property type="match status" value="1"/>
</dbReference>
<dbReference type="InterPro" id="IPR036390">
    <property type="entry name" value="WH_DNA-bd_sf"/>
</dbReference>
<organism evidence="2 3">
    <name type="scientific">Amnibacterium kyonggiense</name>
    <dbReference type="NCBI Taxonomy" id="595671"/>
    <lineage>
        <taxon>Bacteria</taxon>
        <taxon>Bacillati</taxon>
        <taxon>Actinomycetota</taxon>
        <taxon>Actinomycetes</taxon>
        <taxon>Micrococcales</taxon>
        <taxon>Microbacteriaceae</taxon>
        <taxon>Amnibacterium</taxon>
    </lineage>
</organism>
<dbReference type="RefSeq" id="WP_133766375.1">
    <property type="nucleotide sequence ID" value="NZ_BAAARP010000002.1"/>
</dbReference>
<dbReference type="CDD" id="cd23763">
    <property type="entry name" value="ASKHA_ATPase_ROK"/>
    <property type="match status" value="1"/>
</dbReference>
<dbReference type="PANTHER" id="PTHR18964:SF149">
    <property type="entry name" value="BIFUNCTIONAL UDP-N-ACETYLGLUCOSAMINE 2-EPIMERASE_N-ACETYLMANNOSAMINE KINASE"/>
    <property type="match status" value="1"/>
</dbReference>
<dbReference type="Gene3D" id="1.10.10.10">
    <property type="entry name" value="Winged helix-like DNA-binding domain superfamily/Winged helix DNA-binding domain"/>
    <property type="match status" value="1"/>
</dbReference>
<keyword evidence="2" id="KW-0418">Kinase</keyword>
<evidence type="ECO:0000256" key="1">
    <source>
        <dbReference type="ARBA" id="ARBA00006479"/>
    </source>
</evidence>
<dbReference type="InterPro" id="IPR043129">
    <property type="entry name" value="ATPase_NBD"/>
</dbReference>
<dbReference type="PANTHER" id="PTHR18964">
    <property type="entry name" value="ROK (REPRESSOR, ORF, KINASE) FAMILY"/>
    <property type="match status" value="1"/>
</dbReference>
<dbReference type="SUPFAM" id="SSF46785">
    <property type="entry name" value="Winged helix' DNA-binding domain"/>
    <property type="match status" value="1"/>
</dbReference>
<proteinExistence type="inferred from homology"/>
<dbReference type="InterPro" id="IPR036388">
    <property type="entry name" value="WH-like_DNA-bd_sf"/>
</dbReference>
<comment type="similarity">
    <text evidence="1">Belongs to the ROK (NagC/XylR) family.</text>
</comment>
<name>A0A4R7FLM2_9MICO</name>
<gene>
    <name evidence="2" type="ORF">CLV52_2230</name>
</gene>
<accession>A0A4R7FLM2</accession>
<evidence type="ECO:0000313" key="2">
    <source>
        <dbReference type="EMBL" id="TDS77287.1"/>
    </source>
</evidence>
<evidence type="ECO:0000313" key="3">
    <source>
        <dbReference type="Proteomes" id="UP000295344"/>
    </source>
</evidence>
<comment type="caution">
    <text evidence="2">The sequence shown here is derived from an EMBL/GenBank/DDBJ whole genome shotgun (WGS) entry which is preliminary data.</text>
</comment>
<keyword evidence="2" id="KW-0808">Transferase</keyword>
<dbReference type="Gene3D" id="3.30.420.40">
    <property type="match status" value="2"/>
</dbReference>
<dbReference type="Pfam" id="PF00480">
    <property type="entry name" value="ROK"/>
    <property type="match status" value="1"/>
</dbReference>
<sequence>MPGTPGSLRVLNDQAAVALLLEHGPMSRNELARASGLSKPTAAEMLRRLEAAGLLREAGERTGNRGPNATVHELTTDRFRSVAVDIEGRTVRSVVVDVAGPAFPVALHIMTEAEVLAPADEMLQAAVARACSAAGVDEDAIVAIGVGLQAAVDHASDSLTFIEDMPGWPRHAVAATLGERLGVPVLLENDANLAAVAERATGAGREAGSFALLQLADGVGLALDFGGVVHTGASGAAGEIGYLQADGAEIGDLVSRGAVEDLQREHDVADPATVDADHPFHRALAARVGTALLPALAVADPALVVLHGPTGIAGGAPLAAATARWLRDRTRWVAAVVPPQVVVAPVLEGVRHRLRAHVLSTMQAAVGRLDTPAPSRIEAQQ</sequence>
<keyword evidence="3" id="KW-1185">Reference proteome</keyword>
<dbReference type="CDD" id="cd00090">
    <property type="entry name" value="HTH_ARSR"/>
    <property type="match status" value="1"/>
</dbReference>
<dbReference type="InterPro" id="IPR000600">
    <property type="entry name" value="ROK"/>
</dbReference>
<dbReference type="AlphaFoldDB" id="A0A4R7FLM2"/>
<dbReference type="Proteomes" id="UP000295344">
    <property type="component" value="Unassembled WGS sequence"/>
</dbReference>
<dbReference type="GO" id="GO:0016301">
    <property type="term" value="F:kinase activity"/>
    <property type="evidence" value="ECO:0007669"/>
    <property type="project" value="UniProtKB-KW"/>
</dbReference>
<dbReference type="OrthoDB" id="3523179at2"/>
<protein>
    <submittedName>
        <fullName evidence="2">Putative NBD/HSP70 family sugar kinase</fullName>
    </submittedName>
</protein>
<dbReference type="InterPro" id="IPR011991">
    <property type="entry name" value="ArsR-like_HTH"/>
</dbReference>
<reference evidence="2 3" key="1">
    <citation type="submission" date="2019-03" db="EMBL/GenBank/DDBJ databases">
        <title>Genomic Encyclopedia of Archaeal and Bacterial Type Strains, Phase II (KMG-II): from individual species to whole genera.</title>
        <authorList>
            <person name="Goeker M."/>
        </authorList>
    </citation>
    <scope>NUCLEOTIDE SEQUENCE [LARGE SCALE GENOMIC DNA]</scope>
    <source>
        <strain evidence="2 3">DSM 24782</strain>
    </source>
</reference>
<dbReference type="Pfam" id="PF13412">
    <property type="entry name" value="HTH_24"/>
    <property type="match status" value="1"/>
</dbReference>